<comment type="caution">
    <text evidence="2">The sequence shown here is derived from an EMBL/GenBank/DDBJ whole genome shotgun (WGS) entry which is preliminary data.</text>
</comment>
<dbReference type="AlphaFoldDB" id="A0AA90PGG0"/>
<evidence type="ECO:0000313" key="3">
    <source>
        <dbReference type="Proteomes" id="UP001178275"/>
    </source>
</evidence>
<feature type="domain" description="Transcription regulator TrmB N-terminal" evidence="1">
    <location>
        <begin position="8"/>
        <end position="75"/>
    </location>
</feature>
<gene>
    <name evidence="2" type="ORF">Q8G36_18610</name>
</gene>
<sequence>MDEIINVMKKIGFTQYESQAYIGLLKHSPITGYEVSKRSGVPRSMVYQVLEKLLEKRAIYKIPSDPVTYEPLPVEDLINRSKIDYEASLNYLKNELKFLKVQQDIHTIKRIPNAEIALSEMRTMIREAKEELWLSLWEAQWGDLEESIRRKEKENLPIFSILFGSEEKKAGFTTYHNYMASSIIEERTQGNLTIIVKDKNEVLIANFSRETEAWAITTKDPALVLLALEYIGHDIMFSQLIKELGPEKMEVIWKNNPFLYHIVTGKRFN</sequence>
<dbReference type="InterPro" id="IPR051797">
    <property type="entry name" value="TrmB-like"/>
</dbReference>
<dbReference type="SUPFAM" id="SSF46785">
    <property type="entry name" value="Winged helix' DNA-binding domain"/>
    <property type="match status" value="1"/>
</dbReference>
<reference evidence="2" key="1">
    <citation type="submission" date="2023-07" db="EMBL/GenBank/DDBJ databases">
        <title>Murine gut Bacillus species.</title>
        <authorList>
            <person name="Gutman E."/>
            <person name="Hashuel R."/>
            <person name="Litvak Y."/>
        </authorList>
    </citation>
    <scope>NUCLEOTIDE SEQUENCE</scope>
    <source>
        <strain evidence="2">RU293</strain>
    </source>
</reference>
<name>A0AA90PGG0_9BACI</name>
<dbReference type="PANTHER" id="PTHR34293">
    <property type="entry name" value="HTH-TYPE TRANSCRIPTIONAL REGULATOR TRMBL2"/>
    <property type="match status" value="1"/>
</dbReference>
<dbReference type="Proteomes" id="UP001178275">
    <property type="component" value="Unassembled WGS sequence"/>
</dbReference>
<organism evidence="2 3">
    <name type="scientific">Peribacillus frigoritolerans</name>
    <dbReference type="NCBI Taxonomy" id="450367"/>
    <lineage>
        <taxon>Bacteria</taxon>
        <taxon>Bacillati</taxon>
        <taxon>Bacillota</taxon>
        <taxon>Bacilli</taxon>
        <taxon>Bacillales</taxon>
        <taxon>Bacillaceae</taxon>
        <taxon>Peribacillus</taxon>
    </lineage>
</organism>
<dbReference type="InterPro" id="IPR036388">
    <property type="entry name" value="WH-like_DNA-bd_sf"/>
</dbReference>
<accession>A0AA90PGG0</accession>
<dbReference type="EMBL" id="JAUUTW010000021">
    <property type="protein sequence ID" value="MDP1453002.1"/>
    <property type="molecule type" value="Genomic_DNA"/>
</dbReference>
<proteinExistence type="predicted"/>
<dbReference type="Pfam" id="PF01978">
    <property type="entry name" value="TrmB"/>
    <property type="match status" value="1"/>
</dbReference>
<protein>
    <submittedName>
        <fullName evidence="2">Helix-turn-helix domain-containing protein</fullName>
    </submittedName>
</protein>
<dbReference type="PANTHER" id="PTHR34293:SF1">
    <property type="entry name" value="HTH-TYPE TRANSCRIPTIONAL REGULATOR TRMBL2"/>
    <property type="match status" value="1"/>
</dbReference>
<dbReference type="CDD" id="cd09124">
    <property type="entry name" value="PLDc_like_TrmB_middle"/>
    <property type="match status" value="1"/>
</dbReference>
<dbReference type="InterPro" id="IPR002831">
    <property type="entry name" value="Tscrpt_reg_TrmB_N"/>
</dbReference>
<dbReference type="Gene3D" id="1.10.10.10">
    <property type="entry name" value="Winged helix-like DNA-binding domain superfamily/Winged helix DNA-binding domain"/>
    <property type="match status" value="1"/>
</dbReference>
<dbReference type="InterPro" id="IPR036390">
    <property type="entry name" value="WH_DNA-bd_sf"/>
</dbReference>
<evidence type="ECO:0000313" key="2">
    <source>
        <dbReference type="EMBL" id="MDP1453002.1"/>
    </source>
</evidence>
<evidence type="ECO:0000259" key="1">
    <source>
        <dbReference type="Pfam" id="PF01978"/>
    </source>
</evidence>
<dbReference type="RefSeq" id="WP_305161002.1">
    <property type="nucleotide sequence ID" value="NZ_JAUUTW010000021.1"/>
</dbReference>